<keyword evidence="4" id="KW-1133">Transmembrane helix</keyword>
<protein>
    <recommendedName>
        <fullName evidence="2">diguanylate cyclase</fullName>
        <ecNumber evidence="2">2.7.7.65</ecNumber>
    </recommendedName>
</protein>
<feature type="transmembrane region" description="Helical" evidence="4">
    <location>
        <begin position="31"/>
        <end position="50"/>
    </location>
</feature>
<proteinExistence type="predicted"/>
<feature type="domain" description="GGDEF" evidence="5">
    <location>
        <begin position="221"/>
        <end position="354"/>
    </location>
</feature>
<dbReference type="Gene3D" id="3.30.70.270">
    <property type="match status" value="1"/>
</dbReference>
<dbReference type="InterPro" id="IPR050469">
    <property type="entry name" value="Diguanylate_Cyclase"/>
</dbReference>
<dbReference type="Pfam" id="PF00990">
    <property type="entry name" value="GGDEF"/>
    <property type="match status" value="1"/>
</dbReference>
<dbReference type="Proteomes" id="UP000267400">
    <property type="component" value="Unassembled WGS sequence"/>
</dbReference>
<evidence type="ECO:0000259" key="5">
    <source>
        <dbReference type="PROSITE" id="PS50887"/>
    </source>
</evidence>
<feature type="transmembrane region" description="Helical" evidence="4">
    <location>
        <begin position="152"/>
        <end position="175"/>
    </location>
</feature>
<name>A0A431V3W1_9GAMM</name>
<accession>A0A431V3W1</accession>
<dbReference type="AlphaFoldDB" id="A0A431V3W1"/>
<dbReference type="NCBIfam" id="TIGR00254">
    <property type="entry name" value="GGDEF"/>
    <property type="match status" value="1"/>
</dbReference>
<evidence type="ECO:0000256" key="2">
    <source>
        <dbReference type="ARBA" id="ARBA00012528"/>
    </source>
</evidence>
<dbReference type="CDD" id="cd01949">
    <property type="entry name" value="GGDEF"/>
    <property type="match status" value="1"/>
</dbReference>
<dbReference type="SUPFAM" id="SSF55073">
    <property type="entry name" value="Nucleotide cyclase"/>
    <property type="match status" value="1"/>
</dbReference>
<dbReference type="GO" id="GO:0052621">
    <property type="term" value="F:diguanylate cyclase activity"/>
    <property type="evidence" value="ECO:0007669"/>
    <property type="project" value="UniProtKB-EC"/>
</dbReference>
<organism evidence="6 7">
    <name type="scientific">Halomonas nitroreducens</name>
    <dbReference type="NCBI Taxonomy" id="447425"/>
    <lineage>
        <taxon>Bacteria</taxon>
        <taxon>Pseudomonadati</taxon>
        <taxon>Pseudomonadota</taxon>
        <taxon>Gammaproteobacteria</taxon>
        <taxon>Oceanospirillales</taxon>
        <taxon>Halomonadaceae</taxon>
        <taxon>Halomonas</taxon>
    </lineage>
</organism>
<sequence>MMKTPLWQGWWRLGDDAGLGADSRRAGLSNCFLIIIALTSLVYALVNAVYFEAFPLAAVELGVFVIVLLALVDMRINRNVERASWVTVLSCGGLSAFFYWYVKADVSAAVWTVFFAIINFFLLGTRKGLPVYLVFSAVLLSMIVYYRDTWPALASGAAWINVLGAMLACGAAAYYQERSREAAHERIEALANRDSLTGISNRRHFMQGFAQARQLLCHSGGKYSLVLIDIDHFKAVNDTHGHAVGDQVIKAIIRRIVSAVRAEDLVARLGGEEFCVLLLDCEGDDALRRAEGLRRVVASEPVTVGSLGVSVTISVGVADGNPRTRGFSEMFADADRRLYVAKSQGRNRVIASGSQGQ</sequence>
<comment type="catalytic activity">
    <reaction evidence="3">
        <text>2 GTP = 3',3'-c-di-GMP + 2 diphosphate</text>
        <dbReference type="Rhea" id="RHEA:24898"/>
        <dbReference type="ChEBI" id="CHEBI:33019"/>
        <dbReference type="ChEBI" id="CHEBI:37565"/>
        <dbReference type="ChEBI" id="CHEBI:58805"/>
        <dbReference type="EC" id="2.7.7.65"/>
    </reaction>
</comment>
<comment type="caution">
    <text evidence="6">The sequence shown here is derived from an EMBL/GenBank/DDBJ whole genome shotgun (WGS) entry which is preliminary data.</text>
</comment>
<keyword evidence="4" id="KW-0472">Membrane</keyword>
<gene>
    <name evidence="6" type="ORF">EKG36_07695</name>
</gene>
<dbReference type="Pfam" id="PF20966">
    <property type="entry name" value="MASE6"/>
    <property type="match status" value="1"/>
</dbReference>
<dbReference type="InterPro" id="IPR043128">
    <property type="entry name" value="Rev_trsase/Diguanyl_cyclase"/>
</dbReference>
<dbReference type="PANTHER" id="PTHR45138:SF9">
    <property type="entry name" value="DIGUANYLATE CYCLASE DGCM-RELATED"/>
    <property type="match status" value="1"/>
</dbReference>
<dbReference type="EMBL" id="RXNS01000006">
    <property type="protein sequence ID" value="RTR04995.1"/>
    <property type="molecule type" value="Genomic_DNA"/>
</dbReference>
<dbReference type="RefSeq" id="WP_126482738.1">
    <property type="nucleotide sequence ID" value="NZ_RXNS01000006.1"/>
</dbReference>
<dbReference type="SMART" id="SM00267">
    <property type="entry name" value="GGDEF"/>
    <property type="match status" value="1"/>
</dbReference>
<dbReference type="GO" id="GO:0005886">
    <property type="term" value="C:plasma membrane"/>
    <property type="evidence" value="ECO:0007669"/>
    <property type="project" value="TreeGrafter"/>
</dbReference>
<dbReference type="GO" id="GO:0043709">
    <property type="term" value="P:cell adhesion involved in single-species biofilm formation"/>
    <property type="evidence" value="ECO:0007669"/>
    <property type="project" value="TreeGrafter"/>
</dbReference>
<comment type="cofactor">
    <cofactor evidence="1">
        <name>Mg(2+)</name>
        <dbReference type="ChEBI" id="CHEBI:18420"/>
    </cofactor>
</comment>
<feature type="transmembrane region" description="Helical" evidence="4">
    <location>
        <begin position="84"/>
        <end position="102"/>
    </location>
</feature>
<feature type="transmembrane region" description="Helical" evidence="4">
    <location>
        <begin position="108"/>
        <end position="124"/>
    </location>
</feature>
<dbReference type="InterPro" id="IPR048435">
    <property type="entry name" value="MASE6"/>
</dbReference>
<evidence type="ECO:0000313" key="6">
    <source>
        <dbReference type="EMBL" id="RTR04995.1"/>
    </source>
</evidence>
<dbReference type="GO" id="GO:1902201">
    <property type="term" value="P:negative regulation of bacterial-type flagellum-dependent cell motility"/>
    <property type="evidence" value="ECO:0007669"/>
    <property type="project" value="TreeGrafter"/>
</dbReference>
<dbReference type="InterPro" id="IPR000160">
    <property type="entry name" value="GGDEF_dom"/>
</dbReference>
<keyword evidence="4" id="KW-0812">Transmembrane</keyword>
<feature type="transmembrane region" description="Helical" evidence="4">
    <location>
        <begin position="129"/>
        <end position="146"/>
    </location>
</feature>
<evidence type="ECO:0000313" key="7">
    <source>
        <dbReference type="Proteomes" id="UP000267400"/>
    </source>
</evidence>
<dbReference type="OrthoDB" id="9759607at2"/>
<dbReference type="PROSITE" id="PS50887">
    <property type="entry name" value="GGDEF"/>
    <property type="match status" value="1"/>
</dbReference>
<keyword evidence="7" id="KW-1185">Reference proteome</keyword>
<evidence type="ECO:0000256" key="4">
    <source>
        <dbReference type="SAM" id="Phobius"/>
    </source>
</evidence>
<evidence type="ECO:0000256" key="3">
    <source>
        <dbReference type="ARBA" id="ARBA00034247"/>
    </source>
</evidence>
<evidence type="ECO:0000256" key="1">
    <source>
        <dbReference type="ARBA" id="ARBA00001946"/>
    </source>
</evidence>
<dbReference type="FunFam" id="3.30.70.270:FF:000001">
    <property type="entry name" value="Diguanylate cyclase domain protein"/>
    <property type="match status" value="1"/>
</dbReference>
<dbReference type="InterPro" id="IPR029787">
    <property type="entry name" value="Nucleotide_cyclase"/>
</dbReference>
<reference evidence="6 7" key="1">
    <citation type="submission" date="2018-12" db="EMBL/GenBank/DDBJ databases">
        <authorList>
            <person name="Yu L."/>
        </authorList>
    </citation>
    <scope>NUCLEOTIDE SEQUENCE [LARGE SCALE GENOMIC DNA]</scope>
    <source>
        <strain evidence="6 7">11S</strain>
    </source>
</reference>
<dbReference type="PANTHER" id="PTHR45138">
    <property type="entry name" value="REGULATORY COMPONENTS OF SENSORY TRANSDUCTION SYSTEM"/>
    <property type="match status" value="1"/>
</dbReference>
<feature type="transmembrane region" description="Helical" evidence="4">
    <location>
        <begin position="56"/>
        <end position="72"/>
    </location>
</feature>
<dbReference type="EC" id="2.7.7.65" evidence="2"/>